<sequence length="55" mass="6091">MLIIYPNDCDGGDVHDACASLIALGYGIQRPLRAVKTHLIEADNDAERLNRVRAR</sequence>
<evidence type="ECO:0000313" key="1">
    <source>
        <dbReference type="EMBL" id="GAM65574.1"/>
    </source>
</evidence>
<gene>
    <name evidence="1" type="ORF">JCM19232_4921</name>
</gene>
<dbReference type="EMBL" id="BBSA01000021">
    <property type="protein sequence ID" value="GAM65574.1"/>
    <property type="molecule type" value="Genomic_DNA"/>
</dbReference>
<protein>
    <submittedName>
        <fullName evidence="1">Uncharacterized protein</fullName>
    </submittedName>
</protein>
<reference evidence="1 2" key="2">
    <citation type="submission" date="2015-01" db="EMBL/GenBank/DDBJ databases">
        <authorList>
            <consortium name="NBRP consortium"/>
            <person name="Sawabe T."/>
            <person name="Meirelles P."/>
            <person name="Feng G."/>
            <person name="Sayaka M."/>
            <person name="Hattori M."/>
            <person name="Ohkuma M."/>
        </authorList>
    </citation>
    <scope>NUCLEOTIDE SEQUENCE [LARGE SCALE GENOMIC DNA]</scope>
    <source>
        <strain evidence="1 2">JCM19232</strain>
    </source>
</reference>
<organism evidence="1 2">
    <name type="scientific">Vibrio ishigakensis</name>
    <dbReference type="NCBI Taxonomy" id="1481914"/>
    <lineage>
        <taxon>Bacteria</taxon>
        <taxon>Pseudomonadati</taxon>
        <taxon>Pseudomonadota</taxon>
        <taxon>Gammaproteobacteria</taxon>
        <taxon>Vibrionales</taxon>
        <taxon>Vibrionaceae</taxon>
        <taxon>Vibrio</taxon>
    </lineage>
</organism>
<dbReference type="AlphaFoldDB" id="A0A0B8PSF6"/>
<name>A0A0B8PSF6_9VIBR</name>
<proteinExistence type="predicted"/>
<reference evidence="1 2" key="1">
    <citation type="submission" date="2015-01" db="EMBL/GenBank/DDBJ databases">
        <title>Vibrio sp. C5 JCM 19232 whole genome shotgun sequence.</title>
        <authorList>
            <person name="Sawabe T."/>
            <person name="Meirelles P."/>
            <person name="Feng G."/>
            <person name="Sayaka M."/>
            <person name="Hattori M."/>
            <person name="Ohkuma M."/>
        </authorList>
    </citation>
    <scope>NUCLEOTIDE SEQUENCE [LARGE SCALE GENOMIC DNA]</scope>
    <source>
        <strain evidence="1 2">JCM19232</strain>
    </source>
</reference>
<evidence type="ECO:0000313" key="2">
    <source>
        <dbReference type="Proteomes" id="UP000031670"/>
    </source>
</evidence>
<accession>A0A0B8PSF6</accession>
<comment type="caution">
    <text evidence="1">The sequence shown here is derived from an EMBL/GenBank/DDBJ whole genome shotgun (WGS) entry which is preliminary data.</text>
</comment>
<dbReference type="Proteomes" id="UP000031670">
    <property type="component" value="Unassembled WGS sequence"/>
</dbReference>